<accession>A0A7C9R9H6</accession>
<dbReference type="AlphaFoldDB" id="A0A7C9R9H6"/>
<gene>
    <name evidence="1" type="ORF">G6N74_19170</name>
</gene>
<proteinExistence type="predicted"/>
<protein>
    <submittedName>
        <fullName evidence="1">Uncharacterized protein</fullName>
    </submittedName>
</protein>
<dbReference type="EMBL" id="JAAKZG010000008">
    <property type="protein sequence ID" value="NGN43196.1"/>
    <property type="molecule type" value="Genomic_DNA"/>
</dbReference>
<keyword evidence="2" id="KW-1185">Reference proteome</keyword>
<comment type="caution">
    <text evidence="1">The sequence shown here is derived from an EMBL/GenBank/DDBJ whole genome shotgun (WGS) entry which is preliminary data.</text>
</comment>
<dbReference type="RefSeq" id="WP_165119553.1">
    <property type="nucleotide sequence ID" value="NZ_JAAKZG010000008.1"/>
</dbReference>
<dbReference type="Proteomes" id="UP000481252">
    <property type="component" value="Unassembled WGS sequence"/>
</dbReference>
<evidence type="ECO:0000313" key="1">
    <source>
        <dbReference type="EMBL" id="NGN43196.1"/>
    </source>
</evidence>
<evidence type="ECO:0000313" key="2">
    <source>
        <dbReference type="Proteomes" id="UP000481252"/>
    </source>
</evidence>
<name>A0A7C9R9H6_9HYPH</name>
<reference evidence="1 2" key="1">
    <citation type="submission" date="2020-02" db="EMBL/GenBank/DDBJ databases">
        <title>Genome sequence of the type strain CGMCC 1.15528 of Mesorhizobium zhangyense.</title>
        <authorList>
            <person name="Gao J."/>
            <person name="Sun J."/>
        </authorList>
    </citation>
    <scope>NUCLEOTIDE SEQUENCE [LARGE SCALE GENOMIC DNA]</scope>
    <source>
        <strain evidence="1 2">CGMCC 1.15528</strain>
    </source>
</reference>
<organism evidence="1 2">
    <name type="scientific">Mesorhizobium zhangyense</name>
    <dbReference type="NCBI Taxonomy" id="1776730"/>
    <lineage>
        <taxon>Bacteria</taxon>
        <taxon>Pseudomonadati</taxon>
        <taxon>Pseudomonadota</taxon>
        <taxon>Alphaproteobacteria</taxon>
        <taxon>Hyphomicrobiales</taxon>
        <taxon>Phyllobacteriaceae</taxon>
        <taxon>Mesorhizobium</taxon>
    </lineage>
</organism>
<sequence length="238" mass="27524">MAPIGKDRLTQRLEQQPDVVQTKLWTVVKPVHHFVRGIMAFDAPEKNGLYGVWSIHSLWAPSSPTELENTIGFSTPLPQGEAIVIYPELLPRPIQYEAFEDTVRDEVLPFLRSINTMERFYHEITNRPANLNTNTPDSKFCLELAMGHFDAASTLLAQHRDHWFRKQDDDFDDYELEQIRPLCRLLDDGNYGAIARHLHEWEASTTEFSDLDGLWEPSPFPFEPEYKDWARKSGPKAD</sequence>